<dbReference type="AlphaFoldDB" id="A0A1Q9DH29"/>
<feature type="transmembrane region" description="Helical" evidence="1">
    <location>
        <begin position="378"/>
        <end position="398"/>
    </location>
</feature>
<dbReference type="OrthoDB" id="448739at2759"/>
<accession>A0A1Q9DH29</accession>
<dbReference type="Proteomes" id="UP000186817">
    <property type="component" value="Unassembled WGS sequence"/>
</dbReference>
<organism evidence="2 3">
    <name type="scientific">Symbiodinium microadriaticum</name>
    <name type="common">Dinoflagellate</name>
    <name type="synonym">Zooxanthella microadriatica</name>
    <dbReference type="NCBI Taxonomy" id="2951"/>
    <lineage>
        <taxon>Eukaryota</taxon>
        <taxon>Sar</taxon>
        <taxon>Alveolata</taxon>
        <taxon>Dinophyceae</taxon>
        <taxon>Suessiales</taxon>
        <taxon>Symbiodiniaceae</taxon>
        <taxon>Symbiodinium</taxon>
    </lineage>
</organism>
<protein>
    <submittedName>
        <fullName evidence="2">Retrovirus-related Pol polyprotein from transposon TNT 1-94</fullName>
    </submittedName>
</protein>
<name>A0A1Q9DH29_SYMMI</name>
<proteinExistence type="predicted"/>
<sequence length="522" mass="59159">MTLRRSRLCAREYKWLESDRLDIFSPATNTSVAKLLPWLFAKKRAASDADADPVAMLTLDVRDAYLTVPQRERVRASMPRDFHDVYEYDFEKCVPGQRDGALMWREHFLAFLESRFSVHVCKACPSLISIDGSMCLLHVDDMFLVAKKGWLEKIFIEAYALSAPNADDWNAVQKLAAYMRSTAGYALHLTPKAKGYSILQDGTQHDGMNHLLETFSDSDWCGSHQNRRSMSAAVHFLDGAAVFFSCRGQKTVSLSSCEAEWYAAVTAACDALYLRQTLCFLLGETPQCMIRPGAQEDGDDYDDWQVVPLVRAWRAWAILSSAIALSLGSWLWHVSSNARTETEALPEPVVPVELGFHEVLLFMMYGFVERGLEHQGGFTTLVFSMMFCSIVILLYFCWKARRTESEQAKELVELQKLCDALWAEQRSDKERMRKLAEEATVLSQENAFLQMRHYEQDNVARIPREICVTDGGSRVVLTRKATHCRRGVVPTGNRTSYNGWRLVLSDTAAAIDNFVQKGQMAQ</sequence>
<keyword evidence="1" id="KW-1133">Transmembrane helix</keyword>
<keyword evidence="1" id="KW-0472">Membrane</keyword>
<keyword evidence="1" id="KW-0812">Transmembrane</keyword>
<evidence type="ECO:0000313" key="2">
    <source>
        <dbReference type="EMBL" id="OLP94400.1"/>
    </source>
</evidence>
<keyword evidence="3" id="KW-1185">Reference proteome</keyword>
<dbReference type="PANTHER" id="PTHR11439">
    <property type="entry name" value="GAG-POL-RELATED RETROTRANSPOSON"/>
    <property type="match status" value="1"/>
</dbReference>
<reference evidence="2 3" key="1">
    <citation type="submission" date="2016-02" db="EMBL/GenBank/DDBJ databases">
        <title>Genome analysis of coral dinoflagellate symbionts highlights evolutionary adaptations to a symbiotic lifestyle.</title>
        <authorList>
            <person name="Aranda M."/>
            <person name="Li Y."/>
            <person name="Liew Y.J."/>
            <person name="Baumgarten S."/>
            <person name="Simakov O."/>
            <person name="Wilson M."/>
            <person name="Piel J."/>
            <person name="Ashoor H."/>
            <person name="Bougouffa S."/>
            <person name="Bajic V.B."/>
            <person name="Ryu T."/>
            <person name="Ravasi T."/>
            <person name="Bayer T."/>
            <person name="Micklem G."/>
            <person name="Kim H."/>
            <person name="Bhak J."/>
            <person name="Lajeunesse T.C."/>
            <person name="Voolstra C.R."/>
        </authorList>
    </citation>
    <scope>NUCLEOTIDE SEQUENCE [LARGE SCALE GENOMIC DNA]</scope>
    <source>
        <strain evidence="2 3">CCMP2467</strain>
    </source>
</reference>
<gene>
    <name evidence="2" type="ORF">AK812_SmicGene23599</name>
</gene>
<evidence type="ECO:0000313" key="3">
    <source>
        <dbReference type="Proteomes" id="UP000186817"/>
    </source>
</evidence>
<dbReference type="EMBL" id="LSRX01000544">
    <property type="protein sequence ID" value="OLP94400.1"/>
    <property type="molecule type" value="Genomic_DNA"/>
</dbReference>
<evidence type="ECO:0000256" key="1">
    <source>
        <dbReference type="SAM" id="Phobius"/>
    </source>
</evidence>
<comment type="caution">
    <text evidence="2">The sequence shown here is derived from an EMBL/GenBank/DDBJ whole genome shotgun (WGS) entry which is preliminary data.</text>
</comment>
<dbReference type="PANTHER" id="PTHR11439:SF515">
    <property type="entry name" value="GAG-POL POLYPROTEIN"/>
    <property type="match status" value="1"/>
</dbReference>
<dbReference type="CDD" id="cd09272">
    <property type="entry name" value="RNase_HI_RT_Ty1"/>
    <property type="match status" value="1"/>
</dbReference>